<name>A0AAU8AUQ6_9VIRU</name>
<evidence type="ECO:0000256" key="1">
    <source>
        <dbReference type="SAM" id="MobiDB-lite"/>
    </source>
</evidence>
<sequence>MFIAKNKNLIVLAKDTRKELEKALICINYDTIEETDEDYTLYNGMYVTAEEKAEQERERLDMLFMTGSDVERAIYKVKGMDFDDILKMVAEVPTIDVKALGIEFRANNFYRGNPYISQVGALLGFTSDQMDKFFETKDYKELLPAEETDSGAVDTGDGTTSSADIKDENGSGDEETAEENSEAEKA</sequence>
<feature type="compositionally biased region" description="Acidic residues" evidence="1">
    <location>
        <begin position="170"/>
        <end position="186"/>
    </location>
</feature>
<proteinExistence type="predicted"/>
<feature type="region of interest" description="Disordered" evidence="1">
    <location>
        <begin position="144"/>
        <end position="186"/>
    </location>
</feature>
<accession>A0AAU8AUQ6</accession>
<protein>
    <submittedName>
        <fullName evidence="2">Uncharacterized protein</fullName>
    </submittedName>
</protein>
<organism evidence="2">
    <name type="scientific">Dulem virus 31</name>
    <dbReference type="NCBI Taxonomy" id="3145749"/>
    <lineage>
        <taxon>Viruses</taxon>
        <taxon>Monodnaviria</taxon>
        <taxon>Sangervirae</taxon>
        <taxon>Phixviricota</taxon>
        <taxon>Malgrandaviricetes</taxon>
        <taxon>Petitvirales</taxon>
        <taxon>Microviridae</taxon>
        <taxon>Microvirus</taxon>
    </lineage>
</organism>
<dbReference type="EMBL" id="PP511318">
    <property type="protein sequence ID" value="XCD03095.1"/>
    <property type="molecule type" value="Genomic_DNA"/>
</dbReference>
<evidence type="ECO:0000313" key="2">
    <source>
        <dbReference type="EMBL" id="XCD03095.1"/>
    </source>
</evidence>
<reference evidence="2" key="1">
    <citation type="submission" date="2024-03" db="EMBL/GenBank/DDBJ databases">
        <title>Diverse circular DNA viruses in blood, oral, and fecal samples of captive lemurs.</title>
        <authorList>
            <person name="Paietta E.N."/>
            <person name="Kraberger S."/>
            <person name="Lund M.C."/>
            <person name="Custer J.M."/>
            <person name="Vargas K.M."/>
            <person name="Ehmke E.E."/>
            <person name="Yoder A.D."/>
            <person name="Varsani A."/>
        </authorList>
    </citation>
    <scope>NUCLEOTIDE SEQUENCE</scope>
    <source>
        <strain evidence="2">Duke_17_45</strain>
    </source>
</reference>